<feature type="transmembrane region" description="Helical" evidence="1">
    <location>
        <begin position="298"/>
        <end position="315"/>
    </location>
</feature>
<feature type="transmembrane region" description="Helical" evidence="1">
    <location>
        <begin position="136"/>
        <end position="156"/>
    </location>
</feature>
<feature type="transmembrane region" description="Helical" evidence="1">
    <location>
        <begin position="214"/>
        <end position="237"/>
    </location>
</feature>
<evidence type="ECO:0000313" key="3">
    <source>
        <dbReference type="Proteomes" id="UP000038083"/>
    </source>
</evidence>
<dbReference type="EMBL" id="CDOG01000006">
    <property type="protein sequence ID" value="CEN35824.1"/>
    <property type="molecule type" value="Genomic_DNA"/>
</dbReference>
<dbReference type="PANTHER" id="PTHR43044:SF1">
    <property type="entry name" value="QUINOL:CYTOCHROME C OXIDOREDUCTASE QUINONE-BINDING SUBUNIT 2"/>
    <property type="match status" value="1"/>
</dbReference>
<accession>A0A0B7HBI1</accession>
<feature type="transmembrane region" description="Helical" evidence="1">
    <location>
        <begin position="322"/>
        <end position="344"/>
    </location>
</feature>
<feature type="transmembrane region" description="Helical" evidence="1">
    <location>
        <begin position="92"/>
        <end position="116"/>
    </location>
</feature>
<dbReference type="Proteomes" id="UP000038083">
    <property type="component" value="Unassembled WGS sequence"/>
</dbReference>
<dbReference type="AlphaFoldDB" id="A0A0B7HBI1"/>
<dbReference type="PANTHER" id="PTHR43044">
    <property type="match status" value="1"/>
</dbReference>
<keyword evidence="1" id="KW-0812">Transmembrane</keyword>
<gene>
    <name evidence="2" type="ORF">CCYN74_140024</name>
</gene>
<proteinExistence type="predicted"/>
<evidence type="ECO:0000313" key="2">
    <source>
        <dbReference type="EMBL" id="CEN35824.1"/>
    </source>
</evidence>
<sequence>MYTFSNKLKITSIILMVVGIIGVVVGFLTVPHTAEDEHILHMLHNKPWAAVYVAALFFMLISLGVLAFYAINRAAQAGWSPVLFRVMEAITAYLFPGVLIVFTLLVLSGMHLNHLFVWMDESVVAHDALLQGKQGYLNVPFFLARAAFYMLGWVLYRHFSRKLSIAQDTATDDRNFVKNFKLSAGFLVFFLVTESMMSWDWIMSVDPHWFSTLFGWYVFASFFVSAITVIAMITIYLKSRGYLEYVNSSHLHDLAKFMFGLSIFWTYLWFSQFLLIWYSDISEETVYYVARIRDYKEIFFGMLAFNFVLPLLLLINTDYKRIGWLVFTAGVLILVGHYIDFYIMVMPATVGDQWSIGITEISAVLFFLGLFIFVVFTSLTKAPLLAKRHPLIEESKHFHY</sequence>
<evidence type="ECO:0000256" key="1">
    <source>
        <dbReference type="SAM" id="Phobius"/>
    </source>
</evidence>
<organism evidence="2 3">
    <name type="scientific">Capnocytophaga cynodegmi</name>
    <dbReference type="NCBI Taxonomy" id="28189"/>
    <lineage>
        <taxon>Bacteria</taxon>
        <taxon>Pseudomonadati</taxon>
        <taxon>Bacteroidota</taxon>
        <taxon>Flavobacteriia</taxon>
        <taxon>Flavobacteriales</taxon>
        <taxon>Flavobacteriaceae</taxon>
        <taxon>Capnocytophaga</taxon>
    </lineage>
</organism>
<feature type="transmembrane region" description="Helical" evidence="1">
    <location>
        <begin position="50"/>
        <end position="71"/>
    </location>
</feature>
<dbReference type="OrthoDB" id="140980at2"/>
<dbReference type="RefSeq" id="WP_026193784.1">
    <property type="nucleotide sequence ID" value="NZ_CDOF01000022.1"/>
</dbReference>
<feature type="transmembrane region" description="Helical" evidence="1">
    <location>
        <begin position="356"/>
        <end position="379"/>
    </location>
</feature>
<feature type="transmembrane region" description="Helical" evidence="1">
    <location>
        <begin position="12"/>
        <end position="30"/>
    </location>
</feature>
<protein>
    <recommendedName>
        <fullName evidence="4">Quinol:cytochrome C oxidoreductase</fullName>
    </recommendedName>
</protein>
<feature type="transmembrane region" description="Helical" evidence="1">
    <location>
        <begin position="184"/>
        <end position="202"/>
    </location>
</feature>
<feature type="transmembrane region" description="Helical" evidence="1">
    <location>
        <begin position="257"/>
        <end position="278"/>
    </location>
</feature>
<name>A0A0B7HBI1_9FLAO</name>
<keyword evidence="1" id="KW-0472">Membrane</keyword>
<reference evidence="2 3" key="1">
    <citation type="submission" date="2015-01" db="EMBL/GenBank/DDBJ databases">
        <authorList>
            <person name="MANFREDI Pablo"/>
        </authorList>
    </citation>
    <scope>NUCLEOTIDE SEQUENCE [LARGE SCALE GENOMIC DNA]</scope>
    <source>
        <strain evidence="2 3">Ccy74</strain>
    </source>
</reference>
<keyword evidence="1" id="KW-1133">Transmembrane helix</keyword>
<evidence type="ECO:0008006" key="4">
    <source>
        <dbReference type="Google" id="ProtNLM"/>
    </source>
</evidence>